<dbReference type="InterPro" id="IPR029058">
    <property type="entry name" value="AB_hydrolase_fold"/>
</dbReference>
<protein>
    <submittedName>
        <fullName evidence="3">Alpha/beta hydrolase</fullName>
    </submittedName>
</protein>
<feature type="domain" description="AB hydrolase-1" evidence="2">
    <location>
        <begin position="19"/>
        <end position="251"/>
    </location>
</feature>
<reference evidence="3 4" key="1">
    <citation type="journal article" date="2019" name="Environ. Microbiol.">
        <title>Species interactions and distinct microbial communities in high Arctic permafrost affected cryosols are associated with the CH4 and CO2 gas fluxes.</title>
        <authorList>
            <person name="Altshuler I."/>
            <person name="Hamel J."/>
            <person name="Turney S."/>
            <person name="Magnuson E."/>
            <person name="Levesque R."/>
            <person name="Greer C."/>
            <person name="Whyte L.G."/>
        </authorList>
    </citation>
    <scope>NUCLEOTIDE SEQUENCE [LARGE SCALE GENOMIC DNA]</scope>
    <source>
        <strain evidence="3 4">S5.20</strain>
    </source>
</reference>
<dbReference type="PANTHER" id="PTHR43039">
    <property type="entry name" value="ESTERASE-RELATED"/>
    <property type="match status" value="1"/>
</dbReference>
<dbReference type="GO" id="GO:0016787">
    <property type="term" value="F:hydrolase activity"/>
    <property type="evidence" value="ECO:0007669"/>
    <property type="project" value="UniProtKB-KW"/>
</dbReference>
<comment type="caution">
    <text evidence="3">The sequence shown here is derived from an EMBL/GenBank/DDBJ whole genome shotgun (WGS) entry which is preliminary data.</text>
</comment>
<evidence type="ECO:0000259" key="2">
    <source>
        <dbReference type="Pfam" id="PF00561"/>
    </source>
</evidence>
<dbReference type="Pfam" id="PF00561">
    <property type="entry name" value="Abhydrolase_1"/>
    <property type="match status" value="1"/>
</dbReference>
<dbReference type="RefSeq" id="WP_140689086.1">
    <property type="nucleotide sequence ID" value="NZ_RCZG01000002.1"/>
</dbReference>
<comment type="similarity">
    <text evidence="1">Belongs to the AB hydrolase superfamily.</text>
</comment>
<keyword evidence="4" id="KW-1185">Reference proteome</keyword>
<dbReference type="EMBL" id="RCZG01000002">
    <property type="protein sequence ID" value="TPG35778.1"/>
    <property type="molecule type" value="Genomic_DNA"/>
</dbReference>
<evidence type="ECO:0000313" key="3">
    <source>
        <dbReference type="EMBL" id="TPG35778.1"/>
    </source>
</evidence>
<accession>A0A502EDM6</accession>
<dbReference type="Proteomes" id="UP000320095">
    <property type="component" value="Unassembled WGS sequence"/>
</dbReference>
<sequence>MDVRRRNHVAFAGPESGTTVMLAHGFGCDQNLWRLVTARLQDLFRVVLFDHVGSGQSDSGAWNADRYASLQSYADDILDIVEQLDLHDVVFVGHSVAAMMGVLAVAKDPTRFAKLVLLTPSPCYLDHDDYIGGFSPDDIDELLESMESNYLGWSRAMAPNIMGTPDRPELQEELTDAFCRNDPAMARVFARTTFLSDNRADLPRVLIPSLVIECAHDTLAPRSVGAYTHQHIAGSELVTIDATGHCPQLSAPGETAAAIAAFAADT</sequence>
<dbReference type="OrthoDB" id="8680283at2"/>
<evidence type="ECO:0000256" key="1">
    <source>
        <dbReference type="ARBA" id="ARBA00008645"/>
    </source>
</evidence>
<organism evidence="3 4">
    <name type="scientific">Mycolicibacterium hodleri</name>
    <dbReference type="NCBI Taxonomy" id="49897"/>
    <lineage>
        <taxon>Bacteria</taxon>
        <taxon>Bacillati</taxon>
        <taxon>Actinomycetota</taxon>
        <taxon>Actinomycetes</taxon>
        <taxon>Mycobacteriales</taxon>
        <taxon>Mycobacteriaceae</taxon>
        <taxon>Mycolicibacterium</taxon>
    </lineage>
</organism>
<dbReference type="SUPFAM" id="SSF53474">
    <property type="entry name" value="alpha/beta-Hydrolases"/>
    <property type="match status" value="1"/>
</dbReference>
<dbReference type="AlphaFoldDB" id="A0A502EDM6"/>
<proteinExistence type="inferred from homology"/>
<name>A0A502EDM6_9MYCO</name>
<dbReference type="InterPro" id="IPR000073">
    <property type="entry name" value="AB_hydrolase_1"/>
</dbReference>
<keyword evidence="3" id="KW-0378">Hydrolase</keyword>
<dbReference type="Gene3D" id="3.40.50.1820">
    <property type="entry name" value="alpha/beta hydrolase"/>
    <property type="match status" value="1"/>
</dbReference>
<evidence type="ECO:0000313" key="4">
    <source>
        <dbReference type="Proteomes" id="UP000320095"/>
    </source>
</evidence>
<gene>
    <name evidence="3" type="ORF">EAH80_06890</name>
</gene>